<dbReference type="PROSITE" id="PS00874">
    <property type="entry name" value="T2SP_F"/>
    <property type="match status" value="1"/>
</dbReference>
<dbReference type="Pfam" id="PF00482">
    <property type="entry name" value="T2SSF"/>
    <property type="match status" value="2"/>
</dbReference>
<comment type="similarity">
    <text evidence="2 8">Belongs to the GSP F family.</text>
</comment>
<evidence type="ECO:0000256" key="3">
    <source>
        <dbReference type="ARBA" id="ARBA00022448"/>
    </source>
</evidence>
<dbReference type="InterPro" id="IPR042094">
    <property type="entry name" value="T2SS_GspF_sf"/>
</dbReference>
<reference evidence="11 12" key="1">
    <citation type="submission" date="2022-07" db="EMBL/GenBank/DDBJ databases">
        <title>Novel species in genus cellulomonas.</title>
        <authorList>
            <person name="Ye L."/>
        </authorList>
    </citation>
    <scope>NUCLEOTIDE SEQUENCE [LARGE SCALE GENOMIC DNA]</scope>
    <source>
        <strain evidence="12">zg-B89</strain>
    </source>
</reference>
<evidence type="ECO:0000256" key="8">
    <source>
        <dbReference type="RuleBase" id="RU003923"/>
    </source>
</evidence>
<feature type="transmembrane region" description="Helical" evidence="9">
    <location>
        <begin position="177"/>
        <end position="205"/>
    </location>
</feature>
<evidence type="ECO:0000256" key="9">
    <source>
        <dbReference type="SAM" id="Phobius"/>
    </source>
</evidence>
<evidence type="ECO:0000259" key="10">
    <source>
        <dbReference type="Pfam" id="PF00482"/>
    </source>
</evidence>
<sequence length="410" mass="44396">MATATKTFEYAVRDRAGKIVKGRVEAPNQAAVANRLREMGLAAVSISEVSTAGLQSEINIPGFGGNKIKLKDLSIMARQLATMIDSGLSLLRALTILAEQTESKPLAKILGQVRSDVEVGTAFSVALGKHEDVFPPLMINMVKAGEVGGFLDEALISVANNFEAEVKLRGKIKSAMTYPVVVFVVAILAMIGMLLFIVPIFAEMFATLGGELPFLTRVLVVLSNIMKWTIVPTAIGLVAFSVWWRKHKNDPPIRERLDPLMLRVPVFGPLARKIAISRFTRNFSTMIHAGVPLLQALDIVGATSGNIVIERAARAVQDSVRRGESLSGPLSQHPVFPPMVVQMMAVGEDTGALDTMLAKVADFYDQEVEATTEQLTSLIEPLMIVGIGGIIGFIVIGLYMPIFQIFNVIQ</sequence>
<keyword evidence="4" id="KW-1003">Cell membrane</keyword>
<dbReference type="InterPro" id="IPR018076">
    <property type="entry name" value="T2SS_GspF_dom"/>
</dbReference>
<keyword evidence="7 9" id="KW-0472">Membrane</keyword>
<comment type="subcellular location">
    <subcellularLocation>
        <location evidence="1 8">Cell membrane</location>
        <topology evidence="1 8">Multi-pass membrane protein</topology>
    </subcellularLocation>
</comment>
<feature type="domain" description="Type II secretion system protein GspF" evidence="10">
    <location>
        <begin position="77"/>
        <end position="199"/>
    </location>
</feature>
<accession>A0ABY5KWR8</accession>
<evidence type="ECO:0000256" key="7">
    <source>
        <dbReference type="ARBA" id="ARBA00023136"/>
    </source>
</evidence>
<dbReference type="InterPro" id="IPR001992">
    <property type="entry name" value="T2SS_GspF/T4SS_PilC_CS"/>
</dbReference>
<dbReference type="PANTHER" id="PTHR30012:SF0">
    <property type="entry name" value="TYPE II SECRETION SYSTEM PROTEIN F-RELATED"/>
    <property type="match status" value="1"/>
</dbReference>
<keyword evidence="12" id="KW-1185">Reference proteome</keyword>
<feature type="transmembrane region" description="Helical" evidence="9">
    <location>
        <begin position="225"/>
        <end position="244"/>
    </location>
</feature>
<evidence type="ECO:0000313" key="11">
    <source>
        <dbReference type="EMBL" id="UUI73585.1"/>
    </source>
</evidence>
<dbReference type="PRINTS" id="PR00812">
    <property type="entry name" value="BCTERIALGSPF"/>
</dbReference>
<evidence type="ECO:0000313" key="12">
    <source>
        <dbReference type="Proteomes" id="UP001316384"/>
    </source>
</evidence>
<evidence type="ECO:0000256" key="6">
    <source>
        <dbReference type="ARBA" id="ARBA00022989"/>
    </source>
</evidence>
<dbReference type="PANTHER" id="PTHR30012">
    <property type="entry name" value="GENERAL SECRETION PATHWAY PROTEIN"/>
    <property type="match status" value="1"/>
</dbReference>
<dbReference type="InterPro" id="IPR003004">
    <property type="entry name" value="GspF/PilC"/>
</dbReference>
<evidence type="ECO:0000256" key="4">
    <source>
        <dbReference type="ARBA" id="ARBA00022475"/>
    </source>
</evidence>
<evidence type="ECO:0000256" key="2">
    <source>
        <dbReference type="ARBA" id="ARBA00005745"/>
    </source>
</evidence>
<dbReference type="EMBL" id="CP101987">
    <property type="protein sequence ID" value="UUI73585.1"/>
    <property type="molecule type" value="Genomic_DNA"/>
</dbReference>
<keyword evidence="5 8" id="KW-0812">Transmembrane</keyword>
<feature type="domain" description="Type II secretion system protein GspF" evidence="10">
    <location>
        <begin position="279"/>
        <end position="401"/>
    </location>
</feature>
<keyword evidence="3 8" id="KW-0813">Transport</keyword>
<feature type="transmembrane region" description="Helical" evidence="9">
    <location>
        <begin position="382"/>
        <end position="406"/>
    </location>
</feature>
<keyword evidence="6 9" id="KW-1133">Transmembrane helix</keyword>
<evidence type="ECO:0000256" key="5">
    <source>
        <dbReference type="ARBA" id="ARBA00022692"/>
    </source>
</evidence>
<dbReference type="RefSeq" id="WP_227578695.1">
    <property type="nucleotide sequence ID" value="NZ_CP101987.1"/>
</dbReference>
<name>A0ABY5KWR8_9CELL</name>
<proteinExistence type="inferred from homology"/>
<evidence type="ECO:0000256" key="1">
    <source>
        <dbReference type="ARBA" id="ARBA00004651"/>
    </source>
</evidence>
<dbReference type="Gene3D" id="1.20.81.30">
    <property type="entry name" value="Type II secretion system (T2SS), domain F"/>
    <property type="match status" value="2"/>
</dbReference>
<gene>
    <name evidence="11" type="ORF">NP048_09240</name>
</gene>
<dbReference type="Proteomes" id="UP001316384">
    <property type="component" value="Chromosome"/>
</dbReference>
<organism evidence="11 12">
    <name type="scientific">Cellulomonas xiejunii</name>
    <dbReference type="NCBI Taxonomy" id="2968083"/>
    <lineage>
        <taxon>Bacteria</taxon>
        <taxon>Bacillati</taxon>
        <taxon>Actinomycetota</taxon>
        <taxon>Actinomycetes</taxon>
        <taxon>Micrococcales</taxon>
        <taxon>Cellulomonadaceae</taxon>
        <taxon>Cellulomonas</taxon>
    </lineage>
</organism>
<protein>
    <submittedName>
        <fullName evidence="11">Type II secretion system F family protein</fullName>
    </submittedName>
</protein>